<evidence type="ECO:0000259" key="1">
    <source>
        <dbReference type="PROSITE" id="PS50887"/>
    </source>
</evidence>
<dbReference type="CDD" id="cd01949">
    <property type="entry name" value="GGDEF"/>
    <property type="match status" value="1"/>
</dbReference>
<sequence>MAKKKKSIWNCIFVKLLKKWILLERENRKLRKLVSHDPLTGALSREEFKERVEYFLSLSKRFSKNKAQKCFSIVFIDIDKFKDVNDTYGHQAGDNILTNFTNFLKDQLRESDLVGRISGDEFVLFLEEDDLESGKKVMKKIQSILSLSLMS</sequence>
<protein>
    <submittedName>
        <fullName evidence="2">Diguanylate cyclase/phosphodiesterase (GGDEF &amp; EAL domains) with PAS/PAC sensor(S)</fullName>
    </submittedName>
</protein>
<dbReference type="InterPro" id="IPR043128">
    <property type="entry name" value="Rev_trsase/Diguanyl_cyclase"/>
</dbReference>
<dbReference type="InterPro" id="IPR029787">
    <property type="entry name" value="Nucleotide_cyclase"/>
</dbReference>
<dbReference type="PANTHER" id="PTHR45138:SF9">
    <property type="entry name" value="DIGUANYLATE CYCLASE DGCM-RELATED"/>
    <property type="match status" value="1"/>
</dbReference>
<dbReference type="SUPFAM" id="SSF55073">
    <property type="entry name" value="Nucleotide cyclase"/>
    <property type="match status" value="1"/>
</dbReference>
<dbReference type="Gene3D" id="3.30.70.270">
    <property type="match status" value="1"/>
</dbReference>
<reference evidence="2" key="1">
    <citation type="submission" date="2018-06" db="EMBL/GenBank/DDBJ databases">
        <authorList>
            <person name="Zhirakovskaya E."/>
        </authorList>
    </citation>
    <scope>NUCLEOTIDE SEQUENCE</scope>
</reference>
<dbReference type="SMART" id="SM00267">
    <property type="entry name" value="GGDEF"/>
    <property type="match status" value="1"/>
</dbReference>
<feature type="non-terminal residue" evidence="2">
    <location>
        <position position="151"/>
    </location>
</feature>
<dbReference type="AlphaFoldDB" id="A0A3B0U7Y6"/>
<dbReference type="InterPro" id="IPR050469">
    <property type="entry name" value="Diguanylate_Cyclase"/>
</dbReference>
<accession>A0A3B0U7Y6</accession>
<evidence type="ECO:0000313" key="2">
    <source>
        <dbReference type="EMBL" id="VAW24493.1"/>
    </source>
</evidence>
<dbReference type="InterPro" id="IPR000160">
    <property type="entry name" value="GGDEF_dom"/>
</dbReference>
<dbReference type="PANTHER" id="PTHR45138">
    <property type="entry name" value="REGULATORY COMPONENTS OF SENSORY TRANSDUCTION SYSTEM"/>
    <property type="match status" value="1"/>
</dbReference>
<organism evidence="2">
    <name type="scientific">hydrothermal vent metagenome</name>
    <dbReference type="NCBI Taxonomy" id="652676"/>
    <lineage>
        <taxon>unclassified sequences</taxon>
        <taxon>metagenomes</taxon>
        <taxon>ecological metagenomes</taxon>
    </lineage>
</organism>
<dbReference type="GO" id="GO:0052621">
    <property type="term" value="F:diguanylate cyclase activity"/>
    <property type="evidence" value="ECO:0007669"/>
    <property type="project" value="TreeGrafter"/>
</dbReference>
<gene>
    <name evidence="2" type="ORF">MNBD_BACTEROID04-1569</name>
</gene>
<dbReference type="EMBL" id="UOER01000270">
    <property type="protein sequence ID" value="VAW24493.1"/>
    <property type="molecule type" value="Genomic_DNA"/>
</dbReference>
<dbReference type="NCBIfam" id="TIGR00254">
    <property type="entry name" value="GGDEF"/>
    <property type="match status" value="1"/>
</dbReference>
<feature type="domain" description="GGDEF" evidence="1">
    <location>
        <begin position="69"/>
        <end position="151"/>
    </location>
</feature>
<dbReference type="PROSITE" id="PS50887">
    <property type="entry name" value="GGDEF"/>
    <property type="match status" value="1"/>
</dbReference>
<proteinExistence type="predicted"/>
<dbReference type="Pfam" id="PF00990">
    <property type="entry name" value="GGDEF"/>
    <property type="match status" value="1"/>
</dbReference>
<name>A0A3B0U7Y6_9ZZZZ</name>